<evidence type="ECO:0000313" key="2">
    <source>
        <dbReference type="Proteomes" id="UP000499080"/>
    </source>
</evidence>
<sequence length="101" mass="11305">MGTQEGYRSKSSVRKHSPVLVSCLSPLGFRHLFSFEDVETRSRISARNRARESVRVSIDAVSCVQCAALAGGRIRVVREDLRPIRNIGISGKIFQAPRIFF</sequence>
<accession>A0A4Y2PFN5</accession>
<organism evidence="1 2">
    <name type="scientific">Araneus ventricosus</name>
    <name type="common">Orbweaver spider</name>
    <name type="synonym">Epeira ventricosa</name>
    <dbReference type="NCBI Taxonomy" id="182803"/>
    <lineage>
        <taxon>Eukaryota</taxon>
        <taxon>Metazoa</taxon>
        <taxon>Ecdysozoa</taxon>
        <taxon>Arthropoda</taxon>
        <taxon>Chelicerata</taxon>
        <taxon>Arachnida</taxon>
        <taxon>Araneae</taxon>
        <taxon>Araneomorphae</taxon>
        <taxon>Entelegynae</taxon>
        <taxon>Araneoidea</taxon>
        <taxon>Araneidae</taxon>
        <taxon>Araneus</taxon>
    </lineage>
</organism>
<protein>
    <submittedName>
        <fullName evidence="1">Uncharacterized protein</fullName>
    </submittedName>
</protein>
<keyword evidence="2" id="KW-1185">Reference proteome</keyword>
<dbReference type="AlphaFoldDB" id="A0A4Y2PFN5"/>
<gene>
    <name evidence="1" type="ORF">AVEN_81565_1</name>
</gene>
<proteinExistence type="predicted"/>
<evidence type="ECO:0000313" key="1">
    <source>
        <dbReference type="EMBL" id="GBN49879.1"/>
    </source>
</evidence>
<dbReference type="EMBL" id="BGPR01011155">
    <property type="protein sequence ID" value="GBN49879.1"/>
    <property type="molecule type" value="Genomic_DNA"/>
</dbReference>
<comment type="caution">
    <text evidence="1">The sequence shown here is derived from an EMBL/GenBank/DDBJ whole genome shotgun (WGS) entry which is preliminary data.</text>
</comment>
<reference evidence="1 2" key="1">
    <citation type="journal article" date="2019" name="Sci. Rep.">
        <title>Orb-weaving spider Araneus ventricosus genome elucidates the spidroin gene catalogue.</title>
        <authorList>
            <person name="Kono N."/>
            <person name="Nakamura H."/>
            <person name="Ohtoshi R."/>
            <person name="Moran D.A.P."/>
            <person name="Shinohara A."/>
            <person name="Yoshida Y."/>
            <person name="Fujiwara M."/>
            <person name="Mori M."/>
            <person name="Tomita M."/>
            <person name="Arakawa K."/>
        </authorList>
    </citation>
    <scope>NUCLEOTIDE SEQUENCE [LARGE SCALE GENOMIC DNA]</scope>
</reference>
<dbReference type="Proteomes" id="UP000499080">
    <property type="component" value="Unassembled WGS sequence"/>
</dbReference>
<name>A0A4Y2PFN5_ARAVE</name>